<keyword evidence="1" id="KW-0472">Membrane</keyword>
<accession>A0A840ZHN4</accession>
<evidence type="ECO:0000313" key="3">
    <source>
        <dbReference type="Proteomes" id="UP000583454"/>
    </source>
</evidence>
<dbReference type="InterPro" id="IPR045629">
    <property type="entry name" value="DUF6232"/>
</dbReference>
<evidence type="ECO:0000313" key="2">
    <source>
        <dbReference type="EMBL" id="MBB5756780.1"/>
    </source>
</evidence>
<dbReference type="AlphaFoldDB" id="A0A840ZHN4"/>
<keyword evidence="1" id="KW-0812">Transmembrane</keyword>
<keyword evidence="1" id="KW-1133">Transmembrane helix</keyword>
<comment type="caution">
    <text evidence="2">The sequence shown here is derived from an EMBL/GenBank/DDBJ whole genome shotgun (WGS) entry which is preliminary data.</text>
</comment>
<dbReference type="EMBL" id="JACHOP010000004">
    <property type="protein sequence ID" value="MBB5756780.1"/>
    <property type="molecule type" value="Genomic_DNA"/>
</dbReference>
<reference evidence="2 3" key="1">
    <citation type="submission" date="2020-08" db="EMBL/GenBank/DDBJ databases">
        <title>Genomic Encyclopedia of Type Strains, Phase IV (KMG-IV): sequencing the most valuable type-strain genomes for metagenomic binning, comparative biology and taxonomic classification.</title>
        <authorList>
            <person name="Goeker M."/>
        </authorList>
    </citation>
    <scope>NUCLEOTIDE SEQUENCE [LARGE SCALE GENOMIC DNA]</scope>
    <source>
        <strain evidence="2 3">DSM 2163</strain>
    </source>
</reference>
<feature type="transmembrane region" description="Helical" evidence="1">
    <location>
        <begin position="40"/>
        <end position="73"/>
    </location>
</feature>
<proteinExistence type="predicted"/>
<name>A0A840ZHN4_9HYPH</name>
<dbReference type="Proteomes" id="UP000583454">
    <property type="component" value="Unassembled WGS sequence"/>
</dbReference>
<organism evidence="2 3">
    <name type="scientific">Methylorubrum rhodinum</name>
    <dbReference type="NCBI Taxonomy" id="29428"/>
    <lineage>
        <taxon>Bacteria</taxon>
        <taxon>Pseudomonadati</taxon>
        <taxon>Pseudomonadota</taxon>
        <taxon>Alphaproteobacteria</taxon>
        <taxon>Hyphomicrobiales</taxon>
        <taxon>Methylobacteriaceae</taxon>
        <taxon>Methylorubrum</taxon>
    </lineage>
</organism>
<sequence>MAKLTITNHVMSIGGRIIQIKNIAEVGVVEDKSDQSKSGFLFMVGIGGILGGAMIPSFLVFLFGGAMIALGVYINKKKYLLMLQTNAGKITPLRSKDLTLLESIVEKLNDAMSRETVSYSIDISDSIIMDSQINQISR</sequence>
<evidence type="ECO:0000256" key="1">
    <source>
        <dbReference type="SAM" id="Phobius"/>
    </source>
</evidence>
<dbReference type="Pfam" id="PF19744">
    <property type="entry name" value="DUF6232"/>
    <property type="match status" value="1"/>
</dbReference>
<dbReference type="RefSeq" id="WP_183567151.1">
    <property type="nucleotide sequence ID" value="NZ_JACHOP010000004.1"/>
</dbReference>
<keyword evidence="3" id="KW-1185">Reference proteome</keyword>
<gene>
    <name evidence="2" type="ORF">HNR00_001480</name>
</gene>
<protein>
    <submittedName>
        <fullName evidence="2">Uncharacterized protein</fullName>
    </submittedName>
</protein>